<keyword evidence="2 5" id="KW-0812">Transmembrane</keyword>
<name>A0A2D6YKH0_9DELT</name>
<sequence>MNNLKWGILGQTIAKGEIFIYHLLLPLILGQYGYGVFALHWSIGLMLVQPILELGLSQLVAKWTSRGQLSVKDLAFRYQKIAGSIILPVFFMIGYLLGSDPILLFFLGLHLICNSVQQILFGLFRGIEDLRVESIVLPIQNLLSLCILLVTWSINLKEPWVAAAGIAIPRLIGLIWLLIITNKTKSIDHKNDEINFRLLLKEAWTLGLVLVLIQMYFRIDTVMIGYLVDEGEVALYNSAFVVVEGSFFLPSLITAALIGSLSQTNRFLSSFQKGIKILSISGVMIGFLVSFFSVWLFNEFYPPEFGKAGNLLQLLSWAIPLVYLGTLMTQSLVALDKQKVYLFFTICGLLINITLNLLWIPEFGATGAVWSTLITECFVPLACGIVVFQEVKKINLKRF</sequence>
<feature type="transmembrane region" description="Helical" evidence="5">
    <location>
        <begin position="81"/>
        <end position="97"/>
    </location>
</feature>
<feature type="transmembrane region" description="Helical" evidence="5">
    <location>
        <begin position="103"/>
        <end position="123"/>
    </location>
</feature>
<protein>
    <submittedName>
        <fullName evidence="6">Uncharacterized protein</fullName>
    </submittedName>
</protein>
<evidence type="ECO:0000313" key="6">
    <source>
        <dbReference type="EMBL" id="MAH63605.1"/>
    </source>
</evidence>
<proteinExistence type="predicted"/>
<evidence type="ECO:0000256" key="4">
    <source>
        <dbReference type="ARBA" id="ARBA00023136"/>
    </source>
</evidence>
<evidence type="ECO:0000256" key="5">
    <source>
        <dbReference type="SAM" id="Phobius"/>
    </source>
</evidence>
<comment type="subcellular location">
    <subcellularLocation>
        <location evidence="1">Membrane</location>
        <topology evidence="1">Multi-pass membrane protein</topology>
    </subcellularLocation>
</comment>
<accession>A0A2D6YKH0</accession>
<dbReference type="Proteomes" id="UP000226525">
    <property type="component" value="Unassembled WGS sequence"/>
</dbReference>
<dbReference type="EMBL" id="NZEX01000101">
    <property type="protein sequence ID" value="MAH63605.1"/>
    <property type="molecule type" value="Genomic_DNA"/>
</dbReference>
<gene>
    <name evidence="6" type="ORF">CMN54_09215</name>
</gene>
<feature type="transmembrane region" description="Helical" evidence="5">
    <location>
        <begin position="367"/>
        <end position="388"/>
    </location>
</feature>
<feature type="transmembrane region" description="Helical" evidence="5">
    <location>
        <begin position="340"/>
        <end position="361"/>
    </location>
</feature>
<dbReference type="Pfam" id="PF01943">
    <property type="entry name" value="Polysacc_synt"/>
    <property type="match status" value="1"/>
</dbReference>
<dbReference type="PANTHER" id="PTHR43424:SF1">
    <property type="entry name" value="LOCUS PUTATIVE PROTEIN 1-RELATED"/>
    <property type="match status" value="1"/>
</dbReference>
<comment type="caution">
    <text evidence="6">The sequence shown here is derived from an EMBL/GenBank/DDBJ whole genome shotgun (WGS) entry which is preliminary data.</text>
</comment>
<keyword evidence="4 5" id="KW-0472">Membrane</keyword>
<dbReference type="InterPro" id="IPR052556">
    <property type="entry name" value="PolySynth_Transporter"/>
</dbReference>
<evidence type="ECO:0000256" key="3">
    <source>
        <dbReference type="ARBA" id="ARBA00022989"/>
    </source>
</evidence>
<keyword evidence="3 5" id="KW-1133">Transmembrane helix</keyword>
<feature type="transmembrane region" description="Helical" evidence="5">
    <location>
        <begin position="317"/>
        <end position="335"/>
    </location>
</feature>
<organism evidence="6 7">
    <name type="scientific">SAR324 cluster bacterium</name>
    <dbReference type="NCBI Taxonomy" id="2024889"/>
    <lineage>
        <taxon>Bacteria</taxon>
        <taxon>Deltaproteobacteria</taxon>
        <taxon>SAR324 cluster</taxon>
    </lineage>
</organism>
<dbReference type="GO" id="GO:0016020">
    <property type="term" value="C:membrane"/>
    <property type="evidence" value="ECO:0007669"/>
    <property type="project" value="UniProtKB-SubCell"/>
</dbReference>
<feature type="transmembrane region" description="Helical" evidence="5">
    <location>
        <begin position="239"/>
        <end position="262"/>
    </location>
</feature>
<evidence type="ECO:0000313" key="7">
    <source>
        <dbReference type="Proteomes" id="UP000226525"/>
    </source>
</evidence>
<feature type="transmembrane region" description="Helical" evidence="5">
    <location>
        <begin position="274"/>
        <end position="297"/>
    </location>
</feature>
<feature type="transmembrane region" description="Helical" evidence="5">
    <location>
        <begin position="135"/>
        <end position="154"/>
    </location>
</feature>
<feature type="transmembrane region" description="Helical" evidence="5">
    <location>
        <begin position="12"/>
        <end position="32"/>
    </location>
</feature>
<reference evidence="7" key="1">
    <citation type="submission" date="2017-09" db="EMBL/GenBank/DDBJ databases">
        <title>The Reconstruction of 2,631 Draft Metagenome-Assembled Genomes from the Global Oceans.</title>
        <authorList>
            <person name="Tully B.J."/>
            <person name="Graham E.D."/>
            <person name="Heidelberg J.F."/>
        </authorList>
    </citation>
    <scope>NUCLEOTIDE SEQUENCE [LARGE SCALE GENOMIC DNA]</scope>
</reference>
<dbReference type="PANTHER" id="PTHR43424">
    <property type="entry name" value="LOCUS PUTATIVE PROTEIN 1-RELATED"/>
    <property type="match status" value="1"/>
</dbReference>
<dbReference type="InterPro" id="IPR002797">
    <property type="entry name" value="Polysacc_synth"/>
</dbReference>
<evidence type="ECO:0000256" key="1">
    <source>
        <dbReference type="ARBA" id="ARBA00004141"/>
    </source>
</evidence>
<feature type="transmembrane region" description="Helical" evidence="5">
    <location>
        <begin position="199"/>
        <end position="219"/>
    </location>
</feature>
<feature type="transmembrane region" description="Helical" evidence="5">
    <location>
        <begin position="38"/>
        <end position="60"/>
    </location>
</feature>
<feature type="transmembrane region" description="Helical" evidence="5">
    <location>
        <begin position="160"/>
        <end position="179"/>
    </location>
</feature>
<evidence type="ECO:0000256" key="2">
    <source>
        <dbReference type="ARBA" id="ARBA00022692"/>
    </source>
</evidence>
<dbReference type="AlphaFoldDB" id="A0A2D6YKH0"/>